<reference evidence="2 3" key="1">
    <citation type="submission" date="2017-02" db="EMBL/GenBank/DDBJ databases">
        <authorList>
            <person name="Peterson S.W."/>
        </authorList>
    </citation>
    <scope>NUCLEOTIDE SEQUENCE [LARGE SCALE GENOMIC DNA]</scope>
    <source>
        <strain evidence="2 3">DSM 9653</strain>
    </source>
</reference>
<feature type="region of interest" description="Disordered" evidence="1">
    <location>
        <begin position="36"/>
        <end position="56"/>
    </location>
</feature>
<dbReference type="EMBL" id="FUYX01000006">
    <property type="protein sequence ID" value="SKB86057.1"/>
    <property type="molecule type" value="Genomic_DNA"/>
</dbReference>
<organism evidence="2 3">
    <name type="scientific">Bosea thiooxidans</name>
    <dbReference type="NCBI Taxonomy" id="53254"/>
    <lineage>
        <taxon>Bacteria</taxon>
        <taxon>Pseudomonadati</taxon>
        <taxon>Pseudomonadota</taxon>
        <taxon>Alphaproteobacteria</taxon>
        <taxon>Hyphomicrobiales</taxon>
        <taxon>Boseaceae</taxon>
        <taxon>Bosea</taxon>
    </lineage>
</organism>
<evidence type="ECO:0000313" key="2">
    <source>
        <dbReference type="EMBL" id="SKB86057.1"/>
    </source>
</evidence>
<accession>A0A1T5EQ38</accession>
<dbReference type="AlphaFoldDB" id="A0A1T5EQ38"/>
<gene>
    <name evidence="2" type="ORF">SAMN05660750_02726</name>
</gene>
<proteinExistence type="predicted"/>
<protein>
    <submittedName>
        <fullName evidence="2">Uncharacterized protein</fullName>
    </submittedName>
</protein>
<evidence type="ECO:0000256" key="1">
    <source>
        <dbReference type="SAM" id="MobiDB-lite"/>
    </source>
</evidence>
<sequence>MRFLHAIWQDLTAWFARAVPVTLESYYGAGGEARPVPVRDSLHEQPVPHWSSHTHF</sequence>
<name>A0A1T5EQ38_9HYPH</name>
<dbReference type="Proteomes" id="UP000190130">
    <property type="component" value="Unassembled WGS sequence"/>
</dbReference>
<dbReference type="RefSeq" id="WP_156367000.1">
    <property type="nucleotide sequence ID" value="NZ_FUYX01000006.1"/>
</dbReference>
<evidence type="ECO:0000313" key="3">
    <source>
        <dbReference type="Proteomes" id="UP000190130"/>
    </source>
</evidence>